<protein>
    <recommendedName>
        <fullName evidence="4">ABC transporter permease</fullName>
    </recommendedName>
</protein>
<accession>A0ABQ1VZL8</accession>
<feature type="transmembrane region" description="Helical" evidence="1">
    <location>
        <begin position="647"/>
        <end position="666"/>
    </location>
</feature>
<reference evidence="3" key="1">
    <citation type="journal article" date="2019" name="Int. J. Syst. Evol. Microbiol.">
        <title>The Global Catalogue of Microorganisms (GCM) 10K type strain sequencing project: providing services to taxonomists for standard genome sequencing and annotation.</title>
        <authorList>
            <consortium name="The Broad Institute Genomics Platform"/>
            <consortium name="The Broad Institute Genome Sequencing Center for Infectious Disease"/>
            <person name="Wu L."/>
            <person name="Ma J."/>
        </authorList>
    </citation>
    <scope>NUCLEOTIDE SEQUENCE [LARGE SCALE GENOMIC DNA]</scope>
    <source>
        <strain evidence="3">CGMCC 1.15420</strain>
    </source>
</reference>
<keyword evidence="1" id="KW-0812">Transmembrane</keyword>
<feature type="transmembrane region" description="Helical" evidence="1">
    <location>
        <begin position="699"/>
        <end position="723"/>
    </location>
</feature>
<keyword evidence="3" id="KW-1185">Reference proteome</keyword>
<evidence type="ECO:0000313" key="2">
    <source>
        <dbReference type="EMBL" id="GGG07322.1"/>
    </source>
</evidence>
<evidence type="ECO:0008006" key="4">
    <source>
        <dbReference type="Google" id="ProtNLM"/>
    </source>
</evidence>
<dbReference type="Proteomes" id="UP000608420">
    <property type="component" value="Unassembled WGS sequence"/>
</dbReference>
<name>A0ABQ1VZL8_9BACL</name>
<comment type="caution">
    <text evidence="2">The sequence shown here is derived from an EMBL/GenBank/DDBJ whole genome shotgun (WGS) entry which is preliminary data.</text>
</comment>
<feature type="transmembrane region" description="Helical" evidence="1">
    <location>
        <begin position="339"/>
        <end position="357"/>
    </location>
</feature>
<feature type="transmembrane region" description="Helical" evidence="1">
    <location>
        <begin position="250"/>
        <end position="272"/>
    </location>
</feature>
<feature type="transmembrane region" description="Helical" evidence="1">
    <location>
        <begin position="20"/>
        <end position="37"/>
    </location>
</feature>
<evidence type="ECO:0000313" key="3">
    <source>
        <dbReference type="Proteomes" id="UP000608420"/>
    </source>
</evidence>
<organism evidence="2 3">
    <name type="scientific">Paenibacillus aceti</name>
    <dbReference type="NCBI Taxonomy" id="1820010"/>
    <lineage>
        <taxon>Bacteria</taxon>
        <taxon>Bacillati</taxon>
        <taxon>Bacillota</taxon>
        <taxon>Bacilli</taxon>
        <taxon>Bacillales</taxon>
        <taxon>Paenibacillaceae</taxon>
        <taxon>Paenibacillus</taxon>
    </lineage>
</organism>
<feature type="transmembrane region" description="Helical" evidence="1">
    <location>
        <begin position="399"/>
        <end position="420"/>
    </location>
</feature>
<gene>
    <name evidence="2" type="ORF">GCM10010913_31430</name>
</gene>
<evidence type="ECO:0000256" key="1">
    <source>
        <dbReference type="SAM" id="Phobius"/>
    </source>
</evidence>
<feature type="transmembrane region" description="Helical" evidence="1">
    <location>
        <begin position="307"/>
        <end position="332"/>
    </location>
</feature>
<feature type="transmembrane region" description="Helical" evidence="1">
    <location>
        <begin position="730"/>
        <end position="753"/>
    </location>
</feature>
<keyword evidence="1" id="KW-1133">Transmembrane helix</keyword>
<feature type="transmembrane region" description="Helical" evidence="1">
    <location>
        <begin position="459"/>
        <end position="480"/>
    </location>
</feature>
<sequence>MIDMWGLIIYECNKLWNRKWFFLLVILLLISNIWFIHTEEIKQHDDLINIKAEYYSKEANFKHLDPATGSQRAMQDEELLSKYSIFALEELESQNGIWRTMAEEARADDPEAYSQYTESPYYANSKLIDHDLLVVSRIKEQYTYFEQHKQQITSMEQRAAEMKSVSIFAHNGTSSYRNIEKTVQDFKPLQDLPLRLGLEEGLTAGTKSGSTDLILILLIFLLCTLLFQFEKEQGLIKLYRATPLGRLDLLACKLIILAILISLFTLLAYGTVLWDMQRLYGFGEMSRYIQSMPAFANAAIPINVEQFLIYFIMLKLAVNLLLGFIMAVLFLLFQNAGAIYLSLSLLIGLGLYCYFSIHPNGEWNTIKYLNIAAFYDTFQLLTDYRNLNLFGTPIQKIQVTLWGMGILLLILPLICVWLTATGYSLTIRAFGIRLIHWWRRLPFAINRYNSLFPHELYKLMYSGKALFILILAIVLAYQMVDKQERRFDFDTATYNRYISEVDGLLTNEKLQFLQTERARFDSIPDQVTEIYQRYKQEEVSLSVYYRKLLQLQEYSKQEKAFRFIEEQRDYLLHLKEGQGITGSFVNENSSNQLFQRQQEDLFDGLLLILLVLTGISPLIAMDERFGMTQLLRSTPQGRSSLFKSKQLVANIYATLLLILLQFPKYINVLKRYPGWDWNSPVQSIKLLERVSWKISILDYVILTNLLQIFGLFVIVQIAVFWAVIIRKQAYFLLISTLFFALPIGLHLLGATWISPFTFNLVFQLYYAFQEYPYSTGISIYFFGLLLAGIIANWASWRIYCKGGFSK</sequence>
<keyword evidence="1" id="KW-0472">Membrane</keyword>
<feature type="transmembrane region" description="Helical" evidence="1">
    <location>
        <begin position="213"/>
        <end position="229"/>
    </location>
</feature>
<feature type="transmembrane region" description="Helical" evidence="1">
    <location>
        <begin position="773"/>
        <end position="796"/>
    </location>
</feature>
<dbReference type="RefSeq" id="WP_229717098.1">
    <property type="nucleotide sequence ID" value="NZ_BMIW01000024.1"/>
</dbReference>
<dbReference type="EMBL" id="BMIW01000024">
    <property type="protein sequence ID" value="GGG07322.1"/>
    <property type="molecule type" value="Genomic_DNA"/>
</dbReference>
<proteinExistence type="predicted"/>